<gene>
    <name evidence="3" type="ORF">OFUS_LOCUS22808</name>
</gene>
<comment type="similarity">
    <text evidence="1">Belongs to the N-acetylmuramoyl-L-alanine amidase 2 family.</text>
</comment>
<dbReference type="AlphaFoldDB" id="A0A8J1TCV9"/>
<dbReference type="InterPro" id="IPR006619">
    <property type="entry name" value="PGRP_domain_met/bac"/>
</dbReference>
<protein>
    <submittedName>
        <fullName evidence="3">Uncharacterized protein</fullName>
    </submittedName>
</protein>
<keyword evidence="2" id="KW-0391">Immunity</keyword>
<dbReference type="OrthoDB" id="10001926at2759"/>
<dbReference type="InterPro" id="IPR015510">
    <property type="entry name" value="PGRP"/>
</dbReference>
<evidence type="ECO:0000313" key="3">
    <source>
        <dbReference type="EMBL" id="CAH1798702.1"/>
    </source>
</evidence>
<evidence type="ECO:0000313" key="4">
    <source>
        <dbReference type="Proteomes" id="UP000749559"/>
    </source>
</evidence>
<dbReference type="GO" id="GO:0008745">
    <property type="term" value="F:N-acetylmuramoyl-L-alanine amidase activity"/>
    <property type="evidence" value="ECO:0007669"/>
    <property type="project" value="InterPro"/>
</dbReference>
<dbReference type="FunFam" id="3.40.80.10:FF:000001">
    <property type="entry name" value="Peptidoglycan recognition protein 1"/>
    <property type="match status" value="1"/>
</dbReference>
<dbReference type="InterPro" id="IPR036505">
    <property type="entry name" value="Amidase/PGRP_sf"/>
</dbReference>
<evidence type="ECO:0000256" key="1">
    <source>
        <dbReference type="ARBA" id="ARBA00007553"/>
    </source>
</evidence>
<dbReference type="SUPFAM" id="SSF55846">
    <property type="entry name" value="N-acetylmuramoyl-L-alanine amidase-like"/>
    <property type="match status" value="1"/>
</dbReference>
<organism evidence="3 4">
    <name type="scientific">Owenia fusiformis</name>
    <name type="common">Polychaete worm</name>
    <dbReference type="NCBI Taxonomy" id="6347"/>
    <lineage>
        <taxon>Eukaryota</taxon>
        <taxon>Metazoa</taxon>
        <taxon>Spiralia</taxon>
        <taxon>Lophotrochozoa</taxon>
        <taxon>Annelida</taxon>
        <taxon>Polychaeta</taxon>
        <taxon>Sedentaria</taxon>
        <taxon>Canalipalpata</taxon>
        <taxon>Sabellida</taxon>
        <taxon>Oweniida</taxon>
        <taxon>Oweniidae</taxon>
        <taxon>Owenia</taxon>
    </lineage>
</organism>
<dbReference type="PANTHER" id="PTHR11022:SF12">
    <property type="entry name" value="PEPTIDOGLYCAN RECOGNITION PROTEIN 3"/>
    <property type="match status" value="1"/>
</dbReference>
<dbReference type="Pfam" id="PF01510">
    <property type="entry name" value="Amidase_2"/>
    <property type="match status" value="1"/>
</dbReference>
<dbReference type="GO" id="GO:0002376">
    <property type="term" value="P:immune system process"/>
    <property type="evidence" value="ECO:0007669"/>
    <property type="project" value="UniProtKB-KW"/>
</dbReference>
<sequence>MDAKVLIVIFAFAICLVNANISGTNPPNGACLCVSASGLNVRGSACGGRVGGARSGQCFTYKGRNSWCSLSGRSWHFFNFNFNGRDGWAAGNYLTIGSASRCGSGPPPVGNCGRIISRAGWGARPPRRVGRMRTPVSMVFVHHTAGPFCSSRSACAATARNTQRYHMNSRGYSDVGYSFLVGEDGMAYEGRGFTTVGAHTRGYNSRAIAISVMGNFMRRTANAGAQRAIQDVIACGISRGFVRSNYELFGHRNGGCTACPGDQLYNTITRWPRFSRRRIPRYC</sequence>
<keyword evidence="4" id="KW-1185">Reference proteome</keyword>
<accession>A0A8J1TCV9</accession>
<dbReference type="SMART" id="SM00644">
    <property type="entry name" value="Ami_2"/>
    <property type="match status" value="1"/>
</dbReference>
<name>A0A8J1TCV9_OWEFU</name>
<dbReference type="CDD" id="cd06583">
    <property type="entry name" value="PGRP"/>
    <property type="match status" value="1"/>
</dbReference>
<dbReference type="EMBL" id="CAIIXF020000011">
    <property type="protein sequence ID" value="CAH1798702.1"/>
    <property type="molecule type" value="Genomic_DNA"/>
</dbReference>
<evidence type="ECO:0000256" key="2">
    <source>
        <dbReference type="ARBA" id="ARBA00022859"/>
    </source>
</evidence>
<proteinExistence type="inferred from homology"/>
<dbReference type="Proteomes" id="UP000749559">
    <property type="component" value="Unassembled WGS sequence"/>
</dbReference>
<dbReference type="InterPro" id="IPR002502">
    <property type="entry name" value="Amidase_domain"/>
</dbReference>
<reference evidence="3" key="1">
    <citation type="submission" date="2022-03" db="EMBL/GenBank/DDBJ databases">
        <authorList>
            <person name="Martin C."/>
        </authorList>
    </citation>
    <scope>NUCLEOTIDE SEQUENCE</scope>
</reference>
<comment type="caution">
    <text evidence="3">The sequence shown here is derived from an EMBL/GenBank/DDBJ whole genome shotgun (WGS) entry which is preliminary data.</text>
</comment>
<dbReference type="Gene3D" id="3.40.80.10">
    <property type="entry name" value="Peptidoglycan recognition protein-like"/>
    <property type="match status" value="1"/>
</dbReference>
<dbReference type="GO" id="GO:0008270">
    <property type="term" value="F:zinc ion binding"/>
    <property type="evidence" value="ECO:0007669"/>
    <property type="project" value="InterPro"/>
</dbReference>
<dbReference type="GO" id="GO:0009253">
    <property type="term" value="P:peptidoglycan catabolic process"/>
    <property type="evidence" value="ECO:0007669"/>
    <property type="project" value="InterPro"/>
</dbReference>
<dbReference type="SMART" id="SM00701">
    <property type="entry name" value="PGRP"/>
    <property type="match status" value="1"/>
</dbReference>
<dbReference type="PANTHER" id="PTHR11022">
    <property type="entry name" value="PEPTIDOGLYCAN RECOGNITION PROTEIN"/>
    <property type="match status" value="1"/>
</dbReference>